<keyword evidence="3" id="KW-0804">Transcription</keyword>
<evidence type="ECO:0000313" key="6">
    <source>
        <dbReference type="Proteomes" id="UP000306402"/>
    </source>
</evidence>
<reference evidence="5 6" key="1">
    <citation type="submission" date="2019-05" db="EMBL/GenBank/DDBJ databases">
        <authorList>
            <person name="Qu J.-H."/>
        </authorList>
    </citation>
    <scope>NUCLEOTIDE SEQUENCE [LARGE SCALE GENOMIC DNA]</scope>
    <source>
        <strain evidence="5 6">T17</strain>
    </source>
</reference>
<protein>
    <submittedName>
        <fullName evidence="5">Helix-turn-helix domain-containing protein</fullName>
    </submittedName>
</protein>
<evidence type="ECO:0000256" key="2">
    <source>
        <dbReference type="ARBA" id="ARBA00023125"/>
    </source>
</evidence>
<dbReference type="Gene3D" id="1.10.10.60">
    <property type="entry name" value="Homeodomain-like"/>
    <property type="match status" value="1"/>
</dbReference>
<dbReference type="EMBL" id="VCEJ01000002">
    <property type="protein sequence ID" value="TLV04125.1"/>
    <property type="molecule type" value="Genomic_DNA"/>
</dbReference>
<name>A0A5R9L7A6_9BACT</name>
<dbReference type="InterPro" id="IPR009057">
    <property type="entry name" value="Homeodomain-like_sf"/>
</dbReference>
<evidence type="ECO:0000313" key="5">
    <source>
        <dbReference type="EMBL" id="TLV04125.1"/>
    </source>
</evidence>
<dbReference type="PANTHER" id="PTHR43280:SF32">
    <property type="entry name" value="TRANSCRIPTIONAL REGULATORY PROTEIN"/>
    <property type="match status" value="1"/>
</dbReference>
<dbReference type="PANTHER" id="PTHR43280">
    <property type="entry name" value="ARAC-FAMILY TRANSCRIPTIONAL REGULATOR"/>
    <property type="match status" value="1"/>
</dbReference>
<sequence>MEYVDIKSISELHRFFNYEKPLHPLISVVDLAKVDRSQRKPDMLYRLNMYSVACKQIEGSFKYGRTNYDFSEGTLMFTAPYQVLNPGLENKVQGWGIYIHPDFLNASSKGTKLTEYSFFGYDVHEALHISEAERNVLQDCVRNIEREISMNLDTHSHNLILTNLELLLSYCSRFYDRQFLTRQHASNDIVEKFDRLLHDYFAKDSLIDSGVPDVGYFASNLSLSANYLTDLLKKYTGKSTLEHIHLKLVDKAKSMLWSTEKSVSEIAYDLGFEHPSHFTKLFKNKTGTSPKEFRNLN</sequence>
<dbReference type="AlphaFoldDB" id="A0A5R9L7A6"/>
<dbReference type="InterPro" id="IPR018060">
    <property type="entry name" value="HTH_AraC"/>
</dbReference>
<dbReference type="PROSITE" id="PS01124">
    <property type="entry name" value="HTH_ARAC_FAMILY_2"/>
    <property type="match status" value="1"/>
</dbReference>
<organism evidence="5 6">
    <name type="scientific">Dyadobacter luticola</name>
    <dbReference type="NCBI Taxonomy" id="1979387"/>
    <lineage>
        <taxon>Bacteria</taxon>
        <taxon>Pseudomonadati</taxon>
        <taxon>Bacteroidota</taxon>
        <taxon>Cytophagia</taxon>
        <taxon>Cytophagales</taxon>
        <taxon>Spirosomataceae</taxon>
        <taxon>Dyadobacter</taxon>
    </lineage>
</organism>
<feature type="domain" description="HTH araC/xylS-type" evidence="4">
    <location>
        <begin position="191"/>
        <end position="296"/>
    </location>
</feature>
<dbReference type="Pfam" id="PF12833">
    <property type="entry name" value="HTH_18"/>
    <property type="match status" value="1"/>
</dbReference>
<keyword evidence="2" id="KW-0238">DNA-binding</keyword>
<dbReference type="GO" id="GO:0003700">
    <property type="term" value="F:DNA-binding transcription factor activity"/>
    <property type="evidence" value="ECO:0007669"/>
    <property type="project" value="InterPro"/>
</dbReference>
<gene>
    <name evidence="5" type="ORF">FEN17_10070</name>
</gene>
<dbReference type="PRINTS" id="PR00032">
    <property type="entry name" value="HTHARAC"/>
</dbReference>
<keyword evidence="6" id="KW-1185">Reference proteome</keyword>
<evidence type="ECO:0000256" key="3">
    <source>
        <dbReference type="ARBA" id="ARBA00023163"/>
    </source>
</evidence>
<dbReference type="InterPro" id="IPR020449">
    <property type="entry name" value="Tscrpt_reg_AraC-type_HTH"/>
</dbReference>
<evidence type="ECO:0000256" key="1">
    <source>
        <dbReference type="ARBA" id="ARBA00023015"/>
    </source>
</evidence>
<dbReference type="OrthoDB" id="643086at2"/>
<dbReference type="GO" id="GO:0043565">
    <property type="term" value="F:sequence-specific DNA binding"/>
    <property type="evidence" value="ECO:0007669"/>
    <property type="project" value="InterPro"/>
</dbReference>
<keyword evidence="1" id="KW-0805">Transcription regulation</keyword>
<evidence type="ECO:0000259" key="4">
    <source>
        <dbReference type="PROSITE" id="PS01124"/>
    </source>
</evidence>
<dbReference type="RefSeq" id="WP_138365330.1">
    <property type="nucleotide sequence ID" value="NZ_VCEJ01000002.1"/>
</dbReference>
<dbReference type="Proteomes" id="UP000306402">
    <property type="component" value="Unassembled WGS sequence"/>
</dbReference>
<proteinExistence type="predicted"/>
<dbReference type="SMART" id="SM00342">
    <property type="entry name" value="HTH_ARAC"/>
    <property type="match status" value="1"/>
</dbReference>
<accession>A0A5R9L7A6</accession>
<comment type="caution">
    <text evidence="5">The sequence shown here is derived from an EMBL/GenBank/DDBJ whole genome shotgun (WGS) entry which is preliminary data.</text>
</comment>
<dbReference type="SUPFAM" id="SSF46689">
    <property type="entry name" value="Homeodomain-like"/>
    <property type="match status" value="1"/>
</dbReference>